<dbReference type="EMBL" id="AP021881">
    <property type="protein sequence ID" value="BBO99773.1"/>
    <property type="molecule type" value="Genomic_DNA"/>
</dbReference>
<evidence type="ECO:0000313" key="3">
    <source>
        <dbReference type="EMBL" id="BBO99773.1"/>
    </source>
</evidence>
<organism evidence="3 4">
    <name type="scientific">Sulfuriferula nivalis</name>
    <dbReference type="NCBI Taxonomy" id="2675298"/>
    <lineage>
        <taxon>Bacteria</taxon>
        <taxon>Pseudomonadati</taxon>
        <taxon>Pseudomonadota</taxon>
        <taxon>Betaproteobacteria</taxon>
        <taxon>Nitrosomonadales</taxon>
        <taxon>Sulfuricellaceae</taxon>
        <taxon>Sulfuriferula</taxon>
    </lineage>
</organism>
<evidence type="ECO:0000256" key="1">
    <source>
        <dbReference type="SAM" id="Coils"/>
    </source>
</evidence>
<dbReference type="SUPFAM" id="SSF56935">
    <property type="entry name" value="Porins"/>
    <property type="match status" value="1"/>
</dbReference>
<name>A0A809RFX3_9PROT</name>
<evidence type="ECO:0000256" key="2">
    <source>
        <dbReference type="SAM" id="SignalP"/>
    </source>
</evidence>
<reference evidence="4" key="1">
    <citation type="submission" date="2019-11" db="EMBL/GenBank/DDBJ databases">
        <title>Isolation and characterization of a novel species in the genus Sulfuriferula.</title>
        <authorList>
            <person name="Mochizuki J."/>
            <person name="Kojima H."/>
            <person name="Fukui M."/>
        </authorList>
    </citation>
    <scope>NUCLEOTIDE SEQUENCE [LARGE SCALE GENOMIC DNA]</scope>
    <source>
        <strain evidence="4">SGTM</strain>
    </source>
</reference>
<sequence length="470" mass="50082">MKRKLIASGILMMLGTSAYAGDDLAEIRQEIQQMKASYEARIQQLEARLAQTEAAAKQADKKAEQADSKAEQASQVAAVAAQPAPSKESAFNPAVSLILAGTMNHSSLSPSTYAIGGFIPSGGEVAPNARGFSLGESELAISANIDPDYRGNFVLAMAPDNTVGIENAFVQTLGLGHGLSAQAGRFYSSIGYLNNVHSHAWDFTDAPLVYKSFLGNQYADDGVQVKWLAPTESLLVELGAELGSGRSFPATTKDKNGSVAGAVFAHVGGDYDDSNSWRAGLSYLGTGAQDRTYADVDAAGVATTNAFSGKSKTWIGDFIWKWAPNGNATVNSLKIQGEYMHRNEDGNLACLDNSASTGVCTGVADTYTSSQSGWYLQSVYQFMPHWRVGLRHDSMSSGSVVLGAGLTAADFPILAAYSPSRNTAMVDYSPSEFSRFRVQYARDASRPTETDNQFSLQYIMSLGAHGAHTF</sequence>
<keyword evidence="4" id="KW-1185">Reference proteome</keyword>
<feature type="chain" id="PRO_5033045672" description="Zinc-regulated TonB-dependent outer membrane receptor" evidence="2">
    <location>
        <begin position="21"/>
        <end position="470"/>
    </location>
</feature>
<dbReference type="Proteomes" id="UP000463939">
    <property type="component" value="Chromosome"/>
</dbReference>
<evidence type="ECO:0000313" key="4">
    <source>
        <dbReference type="Proteomes" id="UP000463939"/>
    </source>
</evidence>
<dbReference type="AlphaFoldDB" id="A0A809RFX3"/>
<keyword evidence="1" id="KW-0175">Coiled coil</keyword>
<feature type="signal peptide" evidence="2">
    <location>
        <begin position="1"/>
        <end position="20"/>
    </location>
</feature>
<gene>
    <name evidence="3" type="ORF">SFSGTM_04820</name>
</gene>
<accession>A0A809RFX3</accession>
<keyword evidence="2" id="KW-0732">Signal</keyword>
<dbReference type="Gene3D" id="2.40.160.10">
    <property type="entry name" value="Porin"/>
    <property type="match status" value="1"/>
</dbReference>
<dbReference type="InterPro" id="IPR023614">
    <property type="entry name" value="Porin_dom_sf"/>
</dbReference>
<evidence type="ECO:0008006" key="5">
    <source>
        <dbReference type="Google" id="ProtNLM"/>
    </source>
</evidence>
<protein>
    <recommendedName>
        <fullName evidence="5">Zinc-regulated TonB-dependent outer membrane receptor</fullName>
    </recommendedName>
</protein>
<dbReference type="KEGG" id="sniv:SFSGTM_04820"/>
<feature type="coiled-coil region" evidence="1">
    <location>
        <begin position="24"/>
        <end position="76"/>
    </location>
</feature>
<proteinExistence type="predicted"/>
<dbReference type="RefSeq" id="WP_162083781.1">
    <property type="nucleotide sequence ID" value="NZ_AP021881.1"/>
</dbReference>